<evidence type="ECO:0000313" key="8">
    <source>
        <dbReference type="EMBL" id="MDY0394109.1"/>
    </source>
</evidence>
<feature type="binding site" evidence="5">
    <location>
        <position position="241"/>
    </location>
    <ligand>
        <name>Mn(2+)</name>
        <dbReference type="ChEBI" id="CHEBI:29035"/>
        <label>1</label>
    </ligand>
</feature>
<comment type="similarity">
    <text evidence="5 7">Belongs to the arginase family.</text>
</comment>
<evidence type="ECO:0000313" key="9">
    <source>
        <dbReference type="Proteomes" id="UP001281447"/>
    </source>
</evidence>
<evidence type="ECO:0000256" key="3">
    <source>
        <dbReference type="ARBA" id="ARBA00022808"/>
    </source>
</evidence>
<feature type="binding site" evidence="5">
    <location>
        <position position="154"/>
    </location>
    <ligand>
        <name>Mn(2+)</name>
        <dbReference type="ChEBI" id="CHEBI:29035"/>
        <label>2</label>
    </ligand>
</feature>
<dbReference type="PANTHER" id="PTHR11358:SF35">
    <property type="entry name" value="FORMIMIDOYLGLUTAMASE"/>
    <property type="match status" value="1"/>
</dbReference>
<dbReference type="InterPro" id="IPR005923">
    <property type="entry name" value="HutG"/>
</dbReference>
<keyword evidence="9" id="KW-1185">Reference proteome</keyword>
<dbReference type="EMBL" id="JAWDIP010000003">
    <property type="protein sequence ID" value="MDY0394109.1"/>
    <property type="molecule type" value="Genomic_DNA"/>
</dbReference>
<feature type="binding site" evidence="5">
    <location>
        <position position="154"/>
    </location>
    <ligand>
        <name>Mn(2+)</name>
        <dbReference type="ChEBI" id="CHEBI:29035"/>
        <label>1</label>
    </ligand>
</feature>
<comment type="function">
    <text evidence="5">Catalyzes the conversion of N-formimidoyl-L-glutamate to L-glutamate and formamide.</text>
</comment>
<keyword evidence="4 5" id="KW-0464">Manganese</keyword>
<dbReference type="PANTHER" id="PTHR11358">
    <property type="entry name" value="ARGINASE/AGMATINASE"/>
    <property type="match status" value="1"/>
</dbReference>
<feature type="binding site" evidence="5">
    <location>
        <position position="243"/>
    </location>
    <ligand>
        <name>Mn(2+)</name>
        <dbReference type="ChEBI" id="CHEBI:29035"/>
        <label>2</label>
    </ligand>
</feature>
<evidence type="ECO:0000256" key="5">
    <source>
        <dbReference type="HAMAP-Rule" id="MF_00737"/>
    </source>
</evidence>
<feature type="binding site" evidence="5">
    <location>
        <position position="158"/>
    </location>
    <ligand>
        <name>Mn(2+)</name>
        <dbReference type="ChEBI" id="CHEBI:29035"/>
        <label>1</label>
    </ligand>
</feature>
<dbReference type="PIRSF" id="PIRSF036979">
    <property type="entry name" value="Arginase"/>
    <property type="match status" value="1"/>
</dbReference>
<feature type="binding site" evidence="5">
    <location>
        <position position="128"/>
    </location>
    <ligand>
        <name>Mn(2+)</name>
        <dbReference type="ChEBI" id="CHEBI:29035"/>
        <label>1</label>
    </ligand>
</feature>
<feature type="binding site" evidence="5">
    <location>
        <position position="156"/>
    </location>
    <ligand>
        <name>Mn(2+)</name>
        <dbReference type="ChEBI" id="CHEBI:29035"/>
        <label>2</label>
    </ligand>
</feature>
<dbReference type="EC" id="3.5.3.8" evidence="5 6"/>
<evidence type="ECO:0000256" key="7">
    <source>
        <dbReference type="PROSITE-ProRule" id="PRU00742"/>
    </source>
</evidence>
<comment type="pathway">
    <text evidence="5">Amino-acid degradation; L-histidine degradation into L-glutamate; L-glutamate from N-formimidoyl-L-glutamate (hydrolase route): step 1/1.</text>
</comment>
<keyword evidence="1 5" id="KW-0479">Metal-binding</keyword>
<organism evidence="8 9">
    <name type="scientific">Tigheibacillus halophilus</name>
    <dbReference type="NCBI Taxonomy" id="361280"/>
    <lineage>
        <taxon>Bacteria</taxon>
        <taxon>Bacillati</taxon>
        <taxon>Bacillota</taxon>
        <taxon>Bacilli</taxon>
        <taxon>Bacillales</taxon>
        <taxon>Bacillaceae</taxon>
        <taxon>Tigheibacillus</taxon>
    </lineage>
</organism>
<dbReference type="InterPro" id="IPR023696">
    <property type="entry name" value="Ureohydrolase_dom_sf"/>
</dbReference>
<evidence type="ECO:0000256" key="6">
    <source>
        <dbReference type="NCBIfam" id="TIGR01227"/>
    </source>
</evidence>
<dbReference type="HAMAP" id="MF_00737">
    <property type="entry name" value="Formimidoylglutam"/>
    <property type="match status" value="1"/>
</dbReference>
<comment type="catalytic activity">
    <reaction evidence="5">
        <text>N-formimidoyl-L-glutamate + H2O = formamide + L-glutamate</text>
        <dbReference type="Rhea" id="RHEA:22492"/>
        <dbReference type="ChEBI" id="CHEBI:15377"/>
        <dbReference type="ChEBI" id="CHEBI:16397"/>
        <dbReference type="ChEBI" id="CHEBI:29985"/>
        <dbReference type="ChEBI" id="CHEBI:58928"/>
        <dbReference type="EC" id="3.5.3.8"/>
    </reaction>
</comment>
<protein>
    <recommendedName>
        <fullName evidence="5 6">Formimidoylglutamase</fullName>
        <ecNumber evidence="5 6">3.5.3.8</ecNumber>
    </recommendedName>
    <alternativeName>
        <fullName evidence="5">Formiminoglutamase</fullName>
    </alternativeName>
    <alternativeName>
        <fullName evidence="5">Formiminoglutamate hydrolase</fullName>
    </alternativeName>
</protein>
<dbReference type="PROSITE" id="PS51409">
    <property type="entry name" value="ARGINASE_2"/>
    <property type="match status" value="1"/>
</dbReference>
<gene>
    <name evidence="5 8" type="primary">hutG</name>
    <name evidence="8" type="ORF">RWE15_05985</name>
</gene>
<dbReference type="InterPro" id="IPR006035">
    <property type="entry name" value="Ureohydrolase"/>
</dbReference>
<evidence type="ECO:0000256" key="1">
    <source>
        <dbReference type="ARBA" id="ARBA00022723"/>
    </source>
</evidence>
<dbReference type="GO" id="GO:0050415">
    <property type="term" value="F:formimidoylglutamase activity"/>
    <property type="evidence" value="ECO:0007669"/>
    <property type="project" value="UniProtKB-EC"/>
</dbReference>
<dbReference type="Pfam" id="PF00491">
    <property type="entry name" value="Arginase"/>
    <property type="match status" value="1"/>
</dbReference>
<dbReference type="Gene3D" id="3.40.800.10">
    <property type="entry name" value="Ureohydrolase domain"/>
    <property type="match status" value="1"/>
</dbReference>
<dbReference type="NCBIfam" id="TIGR01227">
    <property type="entry name" value="hutG"/>
    <property type="match status" value="1"/>
</dbReference>
<accession>A0ABU5C454</accession>
<dbReference type="SUPFAM" id="SSF52768">
    <property type="entry name" value="Arginase/deacetylase"/>
    <property type="match status" value="1"/>
</dbReference>
<comment type="cofactor">
    <cofactor evidence="5">
        <name>Mn(2+)</name>
        <dbReference type="ChEBI" id="CHEBI:29035"/>
    </cofactor>
    <text evidence="5">Binds 2 manganese ions per subunit.</text>
</comment>
<feature type="binding site" evidence="5">
    <location>
        <position position="241"/>
    </location>
    <ligand>
        <name>Mn(2+)</name>
        <dbReference type="ChEBI" id="CHEBI:29035"/>
        <label>2</label>
    </ligand>
</feature>
<keyword evidence="2 5" id="KW-0378">Hydrolase</keyword>
<proteinExistence type="inferred from homology"/>
<reference evidence="8 9" key="1">
    <citation type="submission" date="2023-10" db="EMBL/GenBank/DDBJ databases">
        <title>Virgibacillus halophilus 5B73C genome.</title>
        <authorList>
            <person name="Miliotis G."/>
            <person name="Sengupta P."/>
            <person name="Hameed A."/>
            <person name="Chuvochina M."/>
            <person name="Mcdonagh F."/>
            <person name="Simpson A.C."/>
            <person name="Singh N.K."/>
            <person name="Rekha P.D."/>
            <person name="Raman K."/>
            <person name="Hugenholtz P."/>
            <person name="Venkateswaran K."/>
        </authorList>
    </citation>
    <scope>NUCLEOTIDE SEQUENCE [LARGE SCALE GENOMIC DNA]</scope>
    <source>
        <strain evidence="8 9">5B73C</strain>
    </source>
</reference>
<comment type="caution">
    <text evidence="8">The sequence shown here is derived from an EMBL/GenBank/DDBJ whole genome shotgun (WGS) entry which is preliminary data.</text>
</comment>
<keyword evidence="3 5" id="KW-0369">Histidine metabolism</keyword>
<dbReference type="CDD" id="cd09988">
    <property type="entry name" value="Formimidoylglutamase"/>
    <property type="match status" value="1"/>
</dbReference>
<name>A0ABU5C454_9BACI</name>
<evidence type="ECO:0000256" key="4">
    <source>
        <dbReference type="ARBA" id="ARBA00023211"/>
    </source>
</evidence>
<dbReference type="Proteomes" id="UP001281447">
    <property type="component" value="Unassembled WGS sequence"/>
</dbReference>
<sequence length="313" mass="34776">MYTTPNTQLWTGRLDGDLPEERRFHQVIQLQANQSVSKNKSAFSIIGFASDEGVRRNQGRIGARKGPDAIRKQLAKLPYCLPEEAQLYDAGDVHCNNGLLEAAQRELGEKVHEQLSTHNIPIIFGGGHETFYGHYLGIRKFLGVEKKIGIINIDAHFDLRDDDIPSSGTMFRQVLERDANAGYLCLGIQRFGNTKALFDASAQFGCEYVLEENVRFSQISDVFKQIDSFAKKHDFIIFTLCMDAIDASAAPGVSAPSPLGMNPKLVKVLLKYIAANEKTISFDISEVNPEIDESEKNSKTGCISCSRNTGWIL</sequence>
<evidence type="ECO:0000256" key="2">
    <source>
        <dbReference type="ARBA" id="ARBA00022801"/>
    </source>
</evidence>